<name>A0ABX6J135_9GAMM</name>
<feature type="domain" description="Anthranilate synthase component I N-terminal" evidence="4">
    <location>
        <begin position="19"/>
        <end position="136"/>
    </location>
</feature>
<dbReference type="PRINTS" id="PR00095">
    <property type="entry name" value="ANTSNTHASEI"/>
</dbReference>
<accession>A0ABX6J135</accession>
<dbReference type="InterPro" id="IPR005802">
    <property type="entry name" value="ADC_synth_comp_1"/>
</dbReference>
<evidence type="ECO:0000313" key="6">
    <source>
        <dbReference type="Proteomes" id="UP000464675"/>
    </source>
</evidence>
<dbReference type="EC" id="2.6.1.85" evidence="1"/>
<dbReference type="InterPro" id="IPR019999">
    <property type="entry name" value="Anth_synth_I-like"/>
</dbReference>
<evidence type="ECO:0000313" key="5">
    <source>
        <dbReference type="EMBL" id="QHQ40804.1"/>
    </source>
</evidence>
<dbReference type="InterPro" id="IPR005801">
    <property type="entry name" value="ADC_synthase"/>
</dbReference>
<dbReference type="PANTHER" id="PTHR11236:SF50">
    <property type="entry name" value="AMINODEOXYCHORISMATE SYNTHASE COMPONENT 1"/>
    <property type="match status" value="1"/>
</dbReference>
<keyword evidence="6" id="KW-1185">Reference proteome</keyword>
<dbReference type="NCBIfam" id="TIGR00553">
    <property type="entry name" value="pabB"/>
    <property type="match status" value="1"/>
</dbReference>
<evidence type="ECO:0000259" key="3">
    <source>
        <dbReference type="Pfam" id="PF00425"/>
    </source>
</evidence>
<feature type="domain" description="Chorismate-utilising enzyme C-terminal" evidence="3">
    <location>
        <begin position="181"/>
        <end position="434"/>
    </location>
</feature>
<dbReference type="Proteomes" id="UP000464675">
    <property type="component" value="Chromosome"/>
</dbReference>
<evidence type="ECO:0000256" key="2">
    <source>
        <dbReference type="ARBA" id="ARBA00022679"/>
    </source>
</evidence>
<dbReference type="InterPro" id="IPR006805">
    <property type="entry name" value="Anth_synth_I_N"/>
</dbReference>
<dbReference type="Pfam" id="PF04715">
    <property type="entry name" value="Anth_synt_I_N"/>
    <property type="match status" value="1"/>
</dbReference>
<dbReference type="PANTHER" id="PTHR11236">
    <property type="entry name" value="AMINOBENZOATE/ANTHRANILATE SYNTHASE"/>
    <property type="match status" value="1"/>
</dbReference>
<organism evidence="5 6">
    <name type="scientific">Microbulbifer hydrolyticus</name>
    <dbReference type="NCBI Taxonomy" id="48074"/>
    <lineage>
        <taxon>Bacteria</taxon>
        <taxon>Pseudomonadati</taxon>
        <taxon>Pseudomonadota</taxon>
        <taxon>Gammaproteobacteria</taxon>
        <taxon>Cellvibrionales</taxon>
        <taxon>Microbulbiferaceae</taxon>
        <taxon>Microbulbifer</taxon>
    </lineage>
</organism>
<proteinExistence type="predicted"/>
<dbReference type="InterPro" id="IPR015890">
    <property type="entry name" value="Chorismate_C"/>
</dbReference>
<dbReference type="Pfam" id="PF00425">
    <property type="entry name" value="Chorismate_bind"/>
    <property type="match status" value="1"/>
</dbReference>
<dbReference type="GO" id="GO:0046820">
    <property type="term" value="F:4-amino-4-deoxychorismate synthase activity"/>
    <property type="evidence" value="ECO:0007669"/>
    <property type="project" value="UniProtKB-EC"/>
</dbReference>
<gene>
    <name evidence="5" type="primary">pabB</name>
    <name evidence="5" type="ORF">GTQ55_09290</name>
</gene>
<dbReference type="SUPFAM" id="SSF56322">
    <property type="entry name" value="ADC synthase"/>
    <property type="match status" value="1"/>
</dbReference>
<protein>
    <recommendedName>
        <fullName evidence="1">aminodeoxychorismate synthase</fullName>
        <ecNumber evidence="1">2.6.1.85</ecNumber>
    </recommendedName>
</protein>
<evidence type="ECO:0000259" key="4">
    <source>
        <dbReference type="Pfam" id="PF04715"/>
    </source>
</evidence>
<keyword evidence="5" id="KW-0032">Aminotransferase</keyword>
<sequence length="447" mass="48777">MVDVLQIVSLPYSPNTGVAFTALADLPRPVWLDSGQPGARGGRFDILSADPVNNLTLNATDRDPFETLDDLLCELAPQEVDQQIPFCGGAIGYAGYELGARGNFLSADDRETPLPAGHFGLYTWALIVDHQLQATHLIFHPACTEIQKRDLKARFTGLDWEAEPRTESFRLTSGFRHEFSAQEYQAQVGEILRYIRAGDIYQANFTQRFFAEYTGSPLTAYLALRSVAAGPFSAYLSLPQGEILSLSPERFILADGNFLQTEPIKGTAPRSTDPARDTELAKALAASRKDRAENLMIVDLLRNDFGKVCQRGSVRVPSLFELQSFANVHHLVSTITGQIPEDFGFAEVLAATFPGGSITGAPKRRSMEIIRELERSPRGVYCGSVGYISTCGRADSSIAIRTLTASNGHISCAAGGGIVADSDPAAEHRECLDKVRVLLDTLEDRFS</sequence>
<keyword evidence="2 5" id="KW-0808">Transferase</keyword>
<evidence type="ECO:0000256" key="1">
    <source>
        <dbReference type="ARBA" id="ARBA00013139"/>
    </source>
</evidence>
<dbReference type="EMBL" id="CP047491">
    <property type="protein sequence ID" value="QHQ40804.1"/>
    <property type="molecule type" value="Genomic_DNA"/>
</dbReference>
<dbReference type="Gene3D" id="3.60.120.10">
    <property type="entry name" value="Anthranilate synthase"/>
    <property type="match status" value="1"/>
</dbReference>
<reference evidence="5 6" key="1">
    <citation type="submission" date="2020-01" db="EMBL/GenBank/DDBJ databases">
        <title>The possibility of degradation of plastic by Microbulbifer hydrolyticus IRE-31.</title>
        <authorList>
            <person name="Liu L."/>
        </authorList>
    </citation>
    <scope>NUCLEOTIDE SEQUENCE [LARGE SCALE GENOMIC DNA]</scope>
    <source>
        <strain evidence="5 6">IRE-31</strain>
    </source>
</reference>